<name>A0A7R9CR66_TIMCR</name>
<reference evidence="1" key="1">
    <citation type="submission" date="2020-11" db="EMBL/GenBank/DDBJ databases">
        <authorList>
            <person name="Tran Van P."/>
        </authorList>
    </citation>
    <scope>NUCLEOTIDE SEQUENCE</scope>
</reference>
<dbReference type="AlphaFoldDB" id="A0A7R9CR66"/>
<evidence type="ECO:0000313" key="1">
    <source>
        <dbReference type="EMBL" id="CAD7400652.1"/>
    </source>
</evidence>
<dbReference type="EMBL" id="OC318119">
    <property type="protein sequence ID" value="CAD7400652.1"/>
    <property type="molecule type" value="Genomic_DNA"/>
</dbReference>
<organism evidence="1">
    <name type="scientific">Timema cristinae</name>
    <name type="common">Walking stick</name>
    <dbReference type="NCBI Taxonomy" id="61476"/>
    <lineage>
        <taxon>Eukaryota</taxon>
        <taxon>Metazoa</taxon>
        <taxon>Ecdysozoa</taxon>
        <taxon>Arthropoda</taxon>
        <taxon>Hexapoda</taxon>
        <taxon>Insecta</taxon>
        <taxon>Pterygota</taxon>
        <taxon>Neoptera</taxon>
        <taxon>Polyneoptera</taxon>
        <taxon>Phasmatodea</taxon>
        <taxon>Timematodea</taxon>
        <taxon>Timematoidea</taxon>
        <taxon>Timematidae</taxon>
        <taxon>Timema</taxon>
    </lineage>
</organism>
<proteinExistence type="predicted"/>
<sequence length="157" mass="17800">MSTTSLDLSKTFKSSVFTIFCTTSVELSKLIIASTSASVRDDDFTSPMKAVLTAELKVATFAQEYHFTFLHPCPGDFSVGHYFYQHPDSLIYKMVLKYLKYHFLKIKYQHGNTSELTLGHPSALITFLSARFNRKITVKASILFCVSEINFDSIMKI</sequence>
<protein>
    <submittedName>
        <fullName evidence="1">Uncharacterized protein</fullName>
    </submittedName>
</protein>
<gene>
    <name evidence="1" type="ORF">TCEB3V08_LOCUS5628</name>
</gene>
<accession>A0A7R9CR66</accession>